<dbReference type="OrthoDB" id="7274111at2"/>
<dbReference type="PROSITE" id="PS51078">
    <property type="entry name" value="ICLR_ED"/>
    <property type="match status" value="1"/>
</dbReference>
<proteinExistence type="predicted"/>
<feature type="domain" description="HTH iclR-type" evidence="4">
    <location>
        <begin position="12"/>
        <end position="73"/>
    </location>
</feature>
<dbReference type="SMART" id="SM00346">
    <property type="entry name" value="HTH_ICLR"/>
    <property type="match status" value="1"/>
</dbReference>
<dbReference type="InterPro" id="IPR029016">
    <property type="entry name" value="GAF-like_dom_sf"/>
</dbReference>
<dbReference type="Gene3D" id="1.10.10.10">
    <property type="entry name" value="Winged helix-like DNA-binding domain superfamily/Winged helix DNA-binding domain"/>
    <property type="match status" value="1"/>
</dbReference>
<keyword evidence="7" id="KW-1185">Reference proteome</keyword>
<dbReference type="SUPFAM" id="SSF55781">
    <property type="entry name" value="GAF domain-like"/>
    <property type="match status" value="1"/>
</dbReference>
<feature type="domain" description="IclR-ED" evidence="5">
    <location>
        <begin position="74"/>
        <end position="250"/>
    </location>
</feature>
<dbReference type="AlphaFoldDB" id="A0A3E0I6W4"/>
<dbReference type="Pfam" id="PF01614">
    <property type="entry name" value="IclR_C"/>
    <property type="match status" value="1"/>
</dbReference>
<dbReference type="InterPro" id="IPR005471">
    <property type="entry name" value="Tscrpt_reg_IclR_N"/>
</dbReference>
<dbReference type="PANTHER" id="PTHR30136:SF35">
    <property type="entry name" value="HTH-TYPE TRANSCRIPTIONAL REGULATOR RV1719"/>
    <property type="match status" value="1"/>
</dbReference>
<keyword evidence="3" id="KW-0804">Transcription</keyword>
<evidence type="ECO:0000259" key="5">
    <source>
        <dbReference type="PROSITE" id="PS51078"/>
    </source>
</evidence>
<reference evidence="6 7" key="1">
    <citation type="submission" date="2018-08" db="EMBL/GenBank/DDBJ databases">
        <title>Genomic Encyclopedia of Archaeal and Bacterial Type Strains, Phase II (KMG-II): from individual species to whole genera.</title>
        <authorList>
            <person name="Goeker M."/>
        </authorList>
    </citation>
    <scope>NUCLEOTIDE SEQUENCE [LARGE SCALE GENOMIC DNA]</scope>
    <source>
        <strain evidence="6 7">DSM 45791</strain>
    </source>
</reference>
<dbReference type="PROSITE" id="PS51077">
    <property type="entry name" value="HTH_ICLR"/>
    <property type="match status" value="1"/>
</dbReference>
<dbReference type="InterPro" id="IPR014757">
    <property type="entry name" value="Tscrpt_reg_IclR_C"/>
</dbReference>
<dbReference type="PANTHER" id="PTHR30136">
    <property type="entry name" value="HELIX-TURN-HELIX TRANSCRIPTIONAL REGULATOR, ICLR FAMILY"/>
    <property type="match status" value="1"/>
</dbReference>
<evidence type="ECO:0000313" key="6">
    <source>
        <dbReference type="EMBL" id="REH54276.1"/>
    </source>
</evidence>
<dbReference type="InterPro" id="IPR036390">
    <property type="entry name" value="WH_DNA-bd_sf"/>
</dbReference>
<dbReference type="Gene3D" id="3.30.450.40">
    <property type="match status" value="1"/>
</dbReference>
<accession>A0A3E0I6W4</accession>
<keyword evidence="1" id="KW-0805">Transcription regulation</keyword>
<keyword evidence="2" id="KW-0238">DNA-binding</keyword>
<dbReference type="GO" id="GO:0003677">
    <property type="term" value="F:DNA binding"/>
    <property type="evidence" value="ECO:0007669"/>
    <property type="project" value="UniProtKB-KW"/>
</dbReference>
<name>A0A3E0I6W4_9PSEU</name>
<evidence type="ECO:0000259" key="4">
    <source>
        <dbReference type="PROSITE" id="PS51077"/>
    </source>
</evidence>
<dbReference type="GO" id="GO:0045892">
    <property type="term" value="P:negative regulation of DNA-templated transcription"/>
    <property type="evidence" value="ECO:0007669"/>
    <property type="project" value="TreeGrafter"/>
</dbReference>
<evidence type="ECO:0000313" key="7">
    <source>
        <dbReference type="Proteomes" id="UP000256269"/>
    </source>
</evidence>
<protein>
    <submittedName>
        <fullName evidence="6">IclR family acetate operon transcriptional repressor</fullName>
    </submittedName>
</protein>
<dbReference type="EMBL" id="QUNO01000002">
    <property type="protein sequence ID" value="REH54276.1"/>
    <property type="molecule type" value="Genomic_DNA"/>
</dbReference>
<dbReference type="InterPro" id="IPR050707">
    <property type="entry name" value="HTH_MetabolicPath_Reg"/>
</dbReference>
<evidence type="ECO:0000256" key="1">
    <source>
        <dbReference type="ARBA" id="ARBA00023015"/>
    </source>
</evidence>
<dbReference type="Pfam" id="PF09339">
    <property type="entry name" value="HTH_IclR"/>
    <property type="match status" value="1"/>
</dbReference>
<dbReference type="Proteomes" id="UP000256269">
    <property type="component" value="Unassembled WGS sequence"/>
</dbReference>
<dbReference type="InterPro" id="IPR036388">
    <property type="entry name" value="WH-like_DNA-bd_sf"/>
</dbReference>
<organism evidence="6 7">
    <name type="scientific">Kutzneria buriramensis</name>
    <dbReference type="NCBI Taxonomy" id="1045776"/>
    <lineage>
        <taxon>Bacteria</taxon>
        <taxon>Bacillati</taxon>
        <taxon>Actinomycetota</taxon>
        <taxon>Actinomycetes</taxon>
        <taxon>Pseudonocardiales</taxon>
        <taxon>Pseudonocardiaceae</taxon>
        <taxon>Kutzneria</taxon>
    </lineage>
</organism>
<dbReference type="GO" id="GO:0003700">
    <property type="term" value="F:DNA-binding transcription factor activity"/>
    <property type="evidence" value="ECO:0007669"/>
    <property type="project" value="TreeGrafter"/>
</dbReference>
<dbReference type="RefSeq" id="WP_147328420.1">
    <property type="nucleotide sequence ID" value="NZ_CP144375.1"/>
</dbReference>
<gene>
    <name evidence="6" type="ORF">BCF44_102508</name>
</gene>
<sequence>MTQGESARTEGGETARRALRLIEAVVTAGDPIGLDDLATQVGLSKSTCYRLLRVLQDELYVERVDAGGYRVGNRLIAVSSAVLADAALYQAARPALRALSDASGETATLHLRAGNRNILVLGVESADQVLRRAATVGETTGLGSGSSGRSILAFLPAAEAEPIIMAADDPQALRRSLDEIRRDGYALSYGANHPGVHGIAAPVLSTFDVVGQPMSVALSGPADRWTGARMASFADKLITTCAHLSELFDTGWRSNP</sequence>
<comment type="caution">
    <text evidence="6">The sequence shown here is derived from an EMBL/GenBank/DDBJ whole genome shotgun (WGS) entry which is preliminary data.</text>
</comment>
<evidence type="ECO:0000256" key="3">
    <source>
        <dbReference type="ARBA" id="ARBA00023163"/>
    </source>
</evidence>
<evidence type="ECO:0000256" key="2">
    <source>
        <dbReference type="ARBA" id="ARBA00023125"/>
    </source>
</evidence>
<dbReference type="SUPFAM" id="SSF46785">
    <property type="entry name" value="Winged helix' DNA-binding domain"/>
    <property type="match status" value="1"/>
</dbReference>